<keyword evidence="2 3" id="KW-0378">Hydrolase</keyword>
<keyword evidence="2 3" id="KW-0479">Metal-binding</keyword>
<dbReference type="Proteomes" id="UP000053660">
    <property type="component" value="Unassembled WGS sequence"/>
</dbReference>
<sequence length="325" mass="37264">MGTSFVATLLLLLSLVQITLGKKAIDIFRQKNGADILQLRNRGNKMFNALRPDSTRKWNLRDSNGNYIIPYTVAARYDPKELPSIRKARARIEANTCIRFKERTNEHDYIEIQNKAGEGCYTNVGRIGGKGILMLESNFRETCMEPETVLHELMHVVGLWHEHMRYDRDKYIRVHYENIDKEYWPQFTKVKPEIATTYNVPYDYKSIMHYDKTAFAQKGKISMETLDPNFQDVIGNQKDASPSDYKKICEIYKCSQCPGENTDDGNDTDTNIPDPVTADPSPSTGQDCQDMNAAYCRTLAGLHLLECRHFTKKQCCATCLAMNFV</sequence>
<evidence type="ECO:0000313" key="6">
    <source>
        <dbReference type="EMBL" id="KHJ98948.1"/>
    </source>
</evidence>
<protein>
    <recommendedName>
        <fullName evidence="3">Metalloendopeptidase</fullName>
        <ecNumber evidence="3">3.4.24.-</ecNumber>
    </recommendedName>
</protein>
<evidence type="ECO:0000256" key="1">
    <source>
        <dbReference type="ARBA" id="ARBA00023157"/>
    </source>
</evidence>
<feature type="region of interest" description="Disordered" evidence="4">
    <location>
        <begin position="260"/>
        <end position="285"/>
    </location>
</feature>
<dbReference type="InterPro" id="IPR006026">
    <property type="entry name" value="Peptidase_Metallo"/>
</dbReference>
<evidence type="ECO:0000256" key="3">
    <source>
        <dbReference type="RuleBase" id="RU361183"/>
    </source>
</evidence>
<feature type="binding site" evidence="2">
    <location>
        <position position="161"/>
    </location>
    <ligand>
        <name>Zn(2+)</name>
        <dbReference type="ChEBI" id="CHEBI:29105"/>
        <note>catalytic</note>
    </ligand>
</feature>
<dbReference type="EC" id="3.4.24.-" evidence="3"/>
<dbReference type="CDD" id="cd04280">
    <property type="entry name" value="ZnMc_astacin_like"/>
    <property type="match status" value="1"/>
</dbReference>
<keyword evidence="2 3" id="KW-0482">Metalloprotease</keyword>
<evidence type="ECO:0000256" key="4">
    <source>
        <dbReference type="SAM" id="MobiDB-lite"/>
    </source>
</evidence>
<comment type="caution">
    <text evidence="2">Lacks conserved residue(s) required for the propagation of feature annotation.</text>
</comment>
<keyword evidence="3" id="KW-0732">Signal</keyword>
<accession>A0A0B1TN11</accession>
<dbReference type="PANTHER" id="PTHR10127:SF880">
    <property type="entry name" value="ZINC METALLOPROTEINASE NAS-5"/>
    <property type="match status" value="1"/>
</dbReference>
<dbReference type="Pfam" id="PF01400">
    <property type="entry name" value="Astacin"/>
    <property type="match status" value="1"/>
</dbReference>
<dbReference type="AlphaFoldDB" id="A0A0B1TN11"/>
<keyword evidence="2 3" id="KW-0645">Protease</keyword>
<dbReference type="SUPFAM" id="SSF55486">
    <property type="entry name" value="Metalloproteases ('zincins'), catalytic domain"/>
    <property type="match status" value="1"/>
</dbReference>
<dbReference type="SMART" id="SM00235">
    <property type="entry name" value="ZnMc"/>
    <property type="match status" value="1"/>
</dbReference>
<dbReference type="InterPro" id="IPR034035">
    <property type="entry name" value="Astacin-like_dom"/>
</dbReference>
<dbReference type="InterPro" id="IPR024079">
    <property type="entry name" value="MetalloPept_cat_dom_sf"/>
</dbReference>
<dbReference type="PRINTS" id="PR00480">
    <property type="entry name" value="ASTACIN"/>
</dbReference>
<dbReference type="InterPro" id="IPR001506">
    <property type="entry name" value="Peptidase_M12A"/>
</dbReference>
<feature type="binding site" evidence="2">
    <location>
        <position position="155"/>
    </location>
    <ligand>
        <name>Zn(2+)</name>
        <dbReference type="ChEBI" id="CHEBI:29105"/>
        <note>catalytic</note>
    </ligand>
</feature>
<dbReference type="EMBL" id="KN549258">
    <property type="protein sequence ID" value="KHJ98948.1"/>
    <property type="molecule type" value="Genomic_DNA"/>
</dbReference>
<dbReference type="MEROPS" id="M12.A45"/>
<keyword evidence="1" id="KW-1015">Disulfide bond</keyword>
<dbReference type="GO" id="GO:0008270">
    <property type="term" value="F:zinc ion binding"/>
    <property type="evidence" value="ECO:0007669"/>
    <property type="project" value="UniProtKB-UniRule"/>
</dbReference>
<gene>
    <name evidence="6" type="ORF">OESDEN_01067</name>
</gene>
<dbReference type="OrthoDB" id="291007at2759"/>
<dbReference type="GO" id="GO:0004222">
    <property type="term" value="F:metalloendopeptidase activity"/>
    <property type="evidence" value="ECO:0007669"/>
    <property type="project" value="UniProtKB-UniRule"/>
</dbReference>
<proteinExistence type="predicted"/>
<dbReference type="Gene3D" id="3.40.390.10">
    <property type="entry name" value="Collagenase (Catalytic Domain)"/>
    <property type="match status" value="1"/>
</dbReference>
<keyword evidence="7" id="KW-1185">Reference proteome</keyword>
<reference evidence="6 7" key="1">
    <citation type="submission" date="2014-03" db="EMBL/GenBank/DDBJ databases">
        <title>Draft genome of the hookworm Oesophagostomum dentatum.</title>
        <authorList>
            <person name="Mitreva M."/>
        </authorList>
    </citation>
    <scope>NUCLEOTIDE SEQUENCE [LARGE SCALE GENOMIC DNA]</scope>
    <source>
        <strain evidence="6 7">OD-Hann</strain>
    </source>
</reference>
<feature type="binding site" evidence="2">
    <location>
        <position position="151"/>
    </location>
    <ligand>
        <name>Zn(2+)</name>
        <dbReference type="ChEBI" id="CHEBI:29105"/>
        <note>catalytic</note>
    </ligand>
</feature>
<dbReference type="PANTHER" id="PTHR10127">
    <property type="entry name" value="DISCOIDIN, CUB, EGF, LAMININ , AND ZINC METALLOPROTEASE DOMAIN CONTAINING"/>
    <property type="match status" value="1"/>
</dbReference>
<feature type="signal peptide" evidence="3">
    <location>
        <begin position="1"/>
        <end position="21"/>
    </location>
</feature>
<evidence type="ECO:0000313" key="7">
    <source>
        <dbReference type="Proteomes" id="UP000053660"/>
    </source>
</evidence>
<keyword evidence="2 3" id="KW-0862">Zinc</keyword>
<feature type="domain" description="Peptidase M12A" evidence="5">
    <location>
        <begin position="48"/>
        <end position="255"/>
    </location>
</feature>
<feature type="active site" evidence="2">
    <location>
        <position position="152"/>
    </location>
</feature>
<evidence type="ECO:0000256" key="2">
    <source>
        <dbReference type="PROSITE-ProRule" id="PRU01211"/>
    </source>
</evidence>
<organism evidence="6 7">
    <name type="scientific">Oesophagostomum dentatum</name>
    <name type="common">Nodular worm</name>
    <dbReference type="NCBI Taxonomy" id="61180"/>
    <lineage>
        <taxon>Eukaryota</taxon>
        <taxon>Metazoa</taxon>
        <taxon>Ecdysozoa</taxon>
        <taxon>Nematoda</taxon>
        <taxon>Chromadorea</taxon>
        <taxon>Rhabditida</taxon>
        <taxon>Rhabditina</taxon>
        <taxon>Rhabditomorpha</taxon>
        <taxon>Strongyloidea</taxon>
        <taxon>Strongylidae</taxon>
        <taxon>Oesophagostomum</taxon>
    </lineage>
</organism>
<feature type="chain" id="PRO_5005110192" description="Metalloendopeptidase" evidence="3">
    <location>
        <begin position="22"/>
        <end position="325"/>
    </location>
</feature>
<dbReference type="GO" id="GO:0006508">
    <property type="term" value="P:proteolysis"/>
    <property type="evidence" value="ECO:0007669"/>
    <property type="project" value="UniProtKB-KW"/>
</dbReference>
<evidence type="ECO:0000259" key="5">
    <source>
        <dbReference type="PROSITE" id="PS51864"/>
    </source>
</evidence>
<dbReference type="PROSITE" id="PS51864">
    <property type="entry name" value="ASTACIN"/>
    <property type="match status" value="1"/>
</dbReference>
<name>A0A0B1TN11_OESDE</name>
<comment type="cofactor">
    <cofactor evidence="2 3">
        <name>Zn(2+)</name>
        <dbReference type="ChEBI" id="CHEBI:29105"/>
    </cofactor>
    <text evidence="2 3">Binds 1 zinc ion per subunit.</text>
</comment>